<dbReference type="InterPro" id="IPR016920">
    <property type="entry name" value="UCP029477"/>
</dbReference>
<dbReference type="Proteomes" id="UP001597525">
    <property type="component" value="Unassembled WGS sequence"/>
</dbReference>
<dbReference type="EMBL" id="JBHUPB010000008">
    <property type="protein sequence ID" value="MFD2968404.1"/>
    <property type="molecule type" value="Genomic_DNA"/>
</dbReference>
<feature type="domain" description="DUF2383" evidence="1">
    <location>
        <begin position="4"/>
        <end position="113"/>
    </location>
</feature>
<dbReference type="InterPro" id="IPR009078">
    <property type="entry name" value="Ferritin-like_SF"/>
</dbReference>
<dbReference type="InterPro" id="IPR011971">
    <property type="entry name" value="CHP02284"/>
</dbReference>
<dbReference type="RefSeq" id="WP_320185610.1">
    <property type="nucleotide sequence ID" value="NZ_CP138332.1"/>
</dbReference>
<reference evidence="3" key="1">
    <citation type="journal article" date="2019" name="Int. J. Syst. Evol. Microbiol.">
        <title>The Global Catalogue of Microorganisms (GCM) 10K type strain sequencing project: providing services to taxonomists for standard genome sequencing and annotation.</title>
        <authorList>
            <consortium name="The Broad Institute Genomics Platform"/>
            <consortium name="The Broad Institute Genome Sequencing Center for Infectious Disease"/>
            <person name="Wu L."/>
            <person name="Ma J."/>
        </authorList>
    </citation>
    <scope>NUCLEOTIDE SEQUENCE [LARGE SCALE GENOMIC DNA]</scope>
    <source>
        <strain evidence="3">KCTC 22814</strain>
    </source>
</reference>
<proteinExistence type="predicted"/>
<dbReference type="InterPro" id="IPR019052">
    <property type="entry name" value="DUF2383"/>
</dbReference>
<protein>
    <submittedName>
        <fullName evidence="2">PA2169 family four-helix-bundle protein</fullName>
    </submittedName>
</protein>
<keyword evidence="3" id="KW-1185">Reference proteome</keyword>
<dbReference type="PIRSF" id="PIRSF029477">
    <property type="entry name" value="UCP029477"/>
    <property type="match status" value="1"/>
</dbReference>
<sequence>MENIAVLNELIEINNDRVAGFDKAIADMEEGNMDLKAVFQHYSEQSRQFAAELAEFVRQQGAEAEKGGSVTSTLHRAWIDIKTLFTGADRLAVLNEAERGEDAIKAAYKAALDHAALKGEALSLVMKQGLEIKQGHDEIKVLRDAAKVIG</sequence>
<accession>A0ABW6BIU3</accession>
<dbReference type="SUPFAM" id="SSF47240">
    <property type="entry name" value="Ferritin-like"/>
    <property type="match status" value="1"/>
</dbReference>
<gene>
    <name evidence="2" type="ORF">ACFS7Y_13470</name>
</gene>
<evidence type="ECO:0000313" key="2">
    <source>
        <dbReference type="EMBL" id="MFD2968404.1"/>
    </source>
</evidence>
<dbReference type="NCBIfam" id="TIGR02284">
    <property type="entry name" value="PA2169 family four-helix-bundle protein"/>
    <property type="match status" value="1"/>
</dbReference>
<comment type="caution">
    <text evidence="2">The sequence shown here is derived from an EMBL/GenBank/DDBJ whole genome shotgun (WGS) entry which is preliminary data.</text>
</comment>
<dbReference type="Gene3D" id="1.20.1260.10">
    <property type="match status" value="1"/>
</dbReference>
<dbReference type="Pfam" id="PF09537">
    <property type="entry name" value="DUF2383"/>
    <property type="match status" value="1"/>
</dbReference>
<evidence type="ECO:0000313" key="3">
    <source>
        <dbReference type="Proteomes" id="UP001597525"/>
    </source>
</evidence>
<dbReference type="InterPro" id="IPR012347">
    <property type="entry name" value="Ferritin-like"/>
</dbReference>
<name>A0ABW6BIU3_9SPHI</name>
<evidence type="ECO:0000259" key="1">
    <source>
        <dbReference type="Pfam" id="PF09537"/>
    </source>
</evidence>
<organism evidence="2 3">
    <name type="scientific">Sphingobacterium bambusae</name>
    <dbReference type="NCBI Taxonomy" id="662858"/>
    <lineage>
        <taxon>Bacteria</taxon>
        <taxon>Pseudomonadati</taxon>
        <taxon>Bacteroidota</taxon>
        <taxon>Sphingobacteriia</taxon>
        <taxon>Sphingobacteriales</taxon>
        <taxon>Sphingobacteriaceae</taxon>
        <taxon>Sphingobacterium</taxon>
    </lineage>
</organism>